<evidence type="ECO:0000256" key="1">
    <source>
        <dbReference type="PROSITE-ProRule" id="PRU00325"/>
    </source>
</evidence>
<feature type="domain" description="SWIM-type" evidence="2">
    <location>
        <begin position="56"/>
        <end position="94"/>
    </location>
</feature>
<comment type="caution">
    <text evidence="3">The sequence shown here is derived from an EMBL/GenBank/DDBJ whole genome shotgun (WGS) entry which is preliminary data.</text>
</comment>
<dbReference type="PROSITE" id="PS50966">
    <property type="entry name" value="ZF_SWIM"/>
    <property type="match status" value="1"/>
</dbReference>
<sequence>MDDSLSGDFEWQPVDTVEELAEHIDREEMLDGLRMADQVKFWAIYPGLYKAVVDGTTVSYDGEHFPGGSMCGCDAVGVASIWCRHMAAVGLVGLGRGRVPEGAEEAILNYEKVYTAEEWEEMKEEAFAALDEEDANRTIFTKFGGWKKLWAIERE</sequence>
<dbReference type="Proteomes" id="UP000589552">
    <property type="component" value="Unassembled WGS sequence"/>
</dbReference>
<gene>
    <name evidence="3" type="ORF">HF852_03550</name>
</gene>
<dbReference type="EMBL" id="JABAGA010000001">
    <property type="protein sequence ID" value="NMF08690.1"/>
    <property type="molecule type" value="Genomic_DNA"/>
</dbReference>
<accession>A0A7X9XSW2</accession>
<evidence type="ECO:0000259" key="2">
    <source>
        <dbReference type="PROSITE" id="PS50966"/>
    </source>
</evidence>
<evidence type="ECO:0000313" key="3">
    <source>
        <dbReference type="EMBL" id="NMF08690.1"/>
    </source>
</evidence>
<dbReference type="RefSeq" id="WP_168937367.1">
    <property type="nucleotide sequence ID" value="NZ_JABAGA010000001.1"/>
</dbReference>
<organism evidence="3 4">
    <name type="scientific">Corynebacterium xerosis</name>
    <dbReference type="NCBI Taxonomy" id="1725"/>
    <lineage>
        <taxon>Bacteria</taxon>
        <taxon>Bacillati</taxon>
        <taxon>Actinomycetota</taxon>
        <taxon>Actinomycetes</taxon>
        <taxon>Mycobacteriales</taxon>
        <taxon>Corynebacteriaceae</taxon>
        <taxon>Corynebacterium</taxon>
    </lineage>
</organism>
<dbReference type="InterPro" id="IPR007527">
    <property type="entry name" value="Znf_SWIM"/>
</dbReference>
<name>A0A7X9XSW2_9CORY</name>
<proteinExistence type="predicted"/>
<dbReference type="AlphaFoldDB" id="A0A7X9XSW2"/>
<keyword evidence="1" id="KW-0862">Zinc</keyword>
<keyword evidence="1" id="KW-0479">Metal-binding</keyword>
<keyword evidence="1" id="KW-0863">Zinc-finger</keyword>
<dbReference type="GO" id="GO:0008270">
    <property type="term" value="F:zinc ion binding"/>
    <property type="evidence" value="ECO:0007669"/>
    <property type="project" value="UniProtKB-KW"/>
</dbReference>
<evidence type="ECO:0000313" key="4">
    <source>
        <dbReference type="Proteomes" id="UP000589552"/>
    </source>
</evidence>
<reference evidence="3 4" key="1">
    <citation type="submission" date="2020-04" db="EMBL/GenBank/DDBJ databases">
        <authorList>
            <person name="Hitch T.C.A."/>
            <person name="Wylensek D."/>
            <person name="Clavel T."/>
        </authorList>
    </citation>
    <scope>NUCLEOTIDE SEQUENCE [LARGE SCALE GENOMIC DNA]</scope>
    <source>
        <strain evidence="3 4">BL-383-APC-2I</strain>
    </source>
</reference>
<protein>
    <recommendedName>
        <fullName evidence="2">SWIM-type domain-containing protein</fullName>
    </recommendedName>
</protein>